<name>A0A0T5P1N0_9RHOB</name>
<dbReference type="Pfam" id="PF13524">
    <property type="entry name" value="Glyco_trans_1_2"/>
    <property type="match status" value="1"/>
</dbReference>
<organism evidence="2 3">
    <name type="scientific">Roseovarius indicus</name>
    <dbReference type="NCBI Taxonomy" id="540747"/>
    <lineage>
        <taxon>Bacteria</taxon>
        <taxon>Pseudomonadati</taxon>
        <taxon>Pseudomonadota</taxon>
        <taxon>Alphaproteobacteria</taxon>
        <taxon>Rhodobacterales</taxon>
        <taxon>Roseobacteraceae</taxon>
        <taxon>Roseovarius</taxon>
    </lineage>
</organism>
<evidence type="ECO:0000259" key="1">
    <source>
        <dbReference type="Pfam" id="PF13524"/>
    </source>
</evidence>
<dbReference type="Proteomes" id="UP000051401">
    <property type="component" value="Unassembled WGS sequence"/>
</dbReference>
<dbReference type="EMBL" id="LAXI01000030">
    <property type="protein sequence ID" value="KRS15008.1"/>
    <property type="molecule type" value="Genomic_DNA"/>
</dbReference>
<dbReference type="AlphaFoldDB" id="A0A0T5P1N0"/>
<accession>A0A0T5P1N0</accession>
<dbReference type="PATRIC" id="fig|540747.5.peg.4022"/>
<keyword evidence="3" id="KW-1185">Reference proteome</keyword>
<proteinExistence type="predicted"/>
<protein>
    <recommendedName>
        <fullName evidence="1">Spore protein YkvP/CgeB glycosyl transferase-like domain-containing protein</fullName>
    </recommendedName>
</protein>
<comment type="caution">
    <text evidence="2">The sequence shown here is derived from an EMBL/GenBank/DDBJ whole genome shotgun (WGS) entry which is preliminary data.</text>
</comment>
<dbReference type="InterPro" id="IPR055259">
    <property type="entry name" value="YkvP/CgeB_Glyco_trans-like"/>
</dbReference>
<evidence type="ECO:0000313" key="2">
    <source>
        <dbReference type="EMBL" id="KRS15008.1"/>
    </source>
</evidence>
<gene>
    <name evidence="2" type="ORF">XM52_26315</name>
</gene>
<evidence type="ECO:0000313" key="3">
    <source>
        <dbReference type="Proteomes" id="UP000051401"/>
    </source>
</evidence>
<dbReference type="STRING" id="540747.SAMN04488031_10534"/>
<sequence>MNDRRRRGSYRRPFDGTTARRLLLLTIGDRIPQSQIFPFHYYASDFREALDTEIRETDIADYVAGRSTAPRDATTVCFQTEFDIPEDDLARILAVIRERNPDARIVYLDWFAPTDLRMAHRLPQIDLYVTKHLLRDRARYDKPVYGDTTLMDHYGHHYDLPHEETRFPIPDGFWKKLLLGPSFVTADFMLPAFASGRLPTGPRPTDLHARIAVGGSPWYEAMRADCLSAAEGVSGIHTITGTGIGHHQFISELRQSKICFSPFGYGEVCWRDFEAVLTGAVLLKQDMRHVETAPDIFIPNETYVPVKWDLSDFEEKTRWLLSDTQSRDRIARQAFERLHDYANSGRFAAQMAPLVT</sequence>
<feature type="domain" description="Spore protein YkvP/CgeB glycosyl transferase-like" evidence="1">
    <location>
        <begin position="208"/>
        <end position="350"/>
    </location>
</feature>
<reference evidence="2 3" key="1">
    <citation type="submission" date="2015-04" db="EMBL/GenBank/DDBJ databases">
        <title>The draft genome sequence of Roseovarius indicus B108T.</title>
        <authorList>
            <person name="Li G."/>
            <person name="Lai Q."/>
            <person name="Shao Z."/>
            <person name="Yan P."/>
        </authorList>
    </citation>
    <scope>NUCLEOTIDE SEQUENCE [LARGE SCALE GENOMIC DNA]</scope>
    <source>
        <strain evidence="2 3">B108</strain>
    </source>
</reference>